<protein>
    <submittedName>
        <fullName evidence="1">Uncharacterized protein</fullName>
    </submittedName>
</protein>
<accession>A0A2I1C698</accession>
<dbReference type="AlphaFoldDB" id="A0A2I1C698"/>
<reference evidence="2" key="1">
    <citation type="journal article" date="2018" name="Proc. Natl. Acad. Sci. U.S.A.">
        <title>Linking secondary metabolites to gene clusters through genome sequencing of six diverse Aspergillus species.</title>
        <authorList>
            <person name="Kaerboelling I."/>
            <person name="Vesth T.C."/>
            <person name="Frisvad J.C."/>
            <person name="Nybo J.L."/>
            <person name="Theobald S."/>
            <person name="Kuo A."/>
            <person name="Bowyer P."/>
            <person name="Matsuda Y."/>
            <person name="Mondo S."/>
            <person name="Lyhne E.K."/>
            <person name="Kogle M.E."/>
            <person name="Clum A."/>
            <person name="Lipzen A."/>
            <person name="Salamov A."/>
            <person name="Ngan C.Y."/>
            <person name="Daum C."/>
            <person name="Chiniquy J."/>
            <person name="Barry K."/>
            <person name="LaButti K."/>
            <person name="Haridas S."/>
            <person name="Simmons B.A."/>
            <person name="Magnuson J.K."/>
            <person name="Mortensen U.H."/>
            <person name="Larsen T.O."/>
            <person name="Grigoriev I.V."/>
            <person name="Baker S.E."/>
            <person name="Andersen M.R."/>
        </authorList>
    </citation>
    <scope>NUCLEOTIDE SEQUENCE [LARGE SCALE GENOMIC DNA]</scope>
    <source>
        <strain evidence="2">IBT 16806</strain>
    </source>
</reference>
<dbReference type="GeneID" id="36528711"/>
<proteinExistence type="predicted"/>
<evidence type="ECO:0000313" key="1">
    <source>
        <dbReference type="EMBL" id="PKX93160.1"/>
    </source>
</evidence>
<dbReference type="VEuPathDB" id="FungiDB:P174DRAFT_223247"/>
<dbReference type="EMBL" id="MSZS01000005">
    <property type="protein sequence ID" value="PKX93160.1"/>
    <property type="molecule type" value="Genomic_DNA"/>
</dbReference>
<comment type="caution">
    <text evidence="1">The sequence shown here is derived from an EMBL/GenBank/DDBJ whole genome shotgun (WGS) entry which is preliminary data.</text>
</comment>
<name>A0A2I1C698_ASPN1</name>
<dbReference type="Proteomes" id="UP000234474">
    <property type="component" value="Unassembled WGS sequence"/>
</dbReference>
<evidence type="ECO:0000313" key="2">
    <source>
        <dbReference type="Proteomes" id="UP000234474"/>
    </source>
</evidence>
<sequence length="155" mass="17696">MTYSIRTLSIIQGLDAVRCRGWHLAVLFRIFNRESITKDLLTVLRTEILIIVLKVQPISVLRLIAIIQWIVMWHRATVTPSQMFSKHDLRTTHGCFIPSRWGALSLALLDPFCLFQIPSPDDDSLKNATVLHLADATLFRPTLSWINPVSTEYAL</sequence>
<dbReference type="RefSeq" id="XP_024681755.1">
    <property type="nucleotide sequence ID" value="XM_024821385.1"/>
</dbReference>
<keyword evidence="2" id="KW-1185">Reference proteome</keyword>
<gene>
    <name evidence="1" type="ORF">P174DRAFT_223247</name>
</gene>
<organism evidence="1 2">
    <name type="scientific">Aspergillus novofumigatus (strain IBT 16806)</name>
    <dbReference type="NCBI Taxonomy" id="1392255"/>
    <lineage>
        <taxon>Eukaryota</taxon>
        <taxon>Fungi</taxon>
        <taxon>Dikarya</taxon>
        <taxon>Ascomycota</taxon>
        <taxon>Pezizomycotina</taxon>
        <taxon>Eurotiomycetes</taxon>
        <taxon>Eurotiomycetidae</taxon>
        <taxon>Eurotiales</taxon>
        <taxon>Aspergillaceae</taxon>
        <taxon>Aspergillus</taxon>
        <taxon>Aspergillus subgen. Fumigati</taxon>
    </lineage>
</organism>